<keyword evidence="1" id="KW-0285">Flavoprotein</keyword>
<proteinExistence type="predicted"/>
<dbReference type="SUPFAM" id="SSF51905">
    <property type="entry name" value="FAD/NAD(P)-binding domain"/>
    <property type="match status" value="1"/>
</dbReference>
<dbReference type="InterPro" id="IPR051704">
    <property type="entry name" value="FAD_aromatic-hydroxylase"/>
</dbReference>
<protein>
    <recommendedName>
        <fullName evidence="4">FAD-binding domain-containing protein</fullName>
    </recommendedName>
</protein>
<name>A0ABQ9NGI4_9PEZI</name>
<dbReference type="PANTHER" id="PTHR46865:SF2">
    <property type="entry name" value="MONOOXYGENASE"/>
    <property type="match status" value="1"/>
</dbReference>
<evidence type="ECO:0000313" key="5">
    <source>
        <dbReference type="EMBL" id="KAJ9656507.1"/>
    </source>
</evidence>
<feature type="domain" description="FAD-binding" evidence="4">
    <location>
        <begin position="4"/>
        <end position="363"/>
    </location>
</feature>
<comment type="caution">
    <text evidence="5">The sequence shown here is derived from an EMBL/GenBank/DDBJ whole genome shotgun (WGS) entry which is preliminary data.</text>
</comment>
<evidence type="ECO:0000259" key="4">
    <source>
        <dbReference type="Pfam" id="PF01494"/>
    </source>
</evidence>
<evidence type="ECO:0000256" key="3">
    <source>
        <dbReference type="ARBA" id="ARBA00023002"/>
    </source>
</evidence>
<dbReference type="PANTHER" id="PTHR46865">
    <property type="entry name" value="OXIDOREDUCTASE-RELATED"/>
    <property type="match status" value="1"/>
</dbReference>
<keyword evidence="3" id="KW-0560">Oxidoreductase</keyword>
<dbReference type="Gene3D" id="3.30.9.10">
    <property type="entry name" value="D-Amino Acid Oxidase, subunit A, domain 2"/>
    <property type="match status" value="1"/>
</dbReference>
<dbReference type="Gene3D" id="3.50.50.60">
    <property type="entry name" value="FAD/NAD(P)-binding domain"/>
    <property type="match status" value="1"/>
</dbReference>
<sequence>MSDLKVLVVGASIAGPMAAYWLAEAGAEVTIIERYPALRSGGQNIDIRTCGVTVVRKIPGLEAALKASLAPLEDNKAMKIVDDQDRPYITIKGTGDAEQQSLVSEYEIFRDDLSRILHDFTKGNERIRYVFGEQVASLRQEKDRVFVEFANGKLPPSNSDLVVAADGATSRTRALGMECKVRDHIEPLNAWAGYCTVPRNLLRGGKMALFSTSTPGRATMIAPDHHLGRNRIVLMSSYPRSAVTAEVMRPFREAVKAGDGATKQFLAQHFRGHPRYEEIMPAVRASDNLYASEAVQVKAPSLHKGRFVLIGDAGYAAGPVGTGTSLAITGAYLLAGEINNHPGDLAAGLRSYESRMQPIIQDMQQIPPGFPGIMTPQAPWALSLRNAVIQVIAALITASEFVPIAKLFSWVAATFSSSFGTDKYNIPEYNWKS</sequence>
<dbReference type="Pfam" id="PF01494">
    <property type="entry name" value="FAD_binding_3"/>
    <property type="match status" value="1"/>
</dbReference>
<evidence type="ECO:0000256" key="1">
    <source>
        <dbReference type="ARBA" id="ARBA00022630"/>
    </source>
</evidence>
<dbReference type="EMBL" id="JAPDRL010000124">
    <property type="protein sequence ID" value="KAJ9656507.1"/>
    <property type="molecule type" value="Genomic_DNA"/>
</dbReference>
<dbReference type="Proteomes" id="UP001172684">
    <property type="component" value="Unassembled WGS sequence"/>
</dbReference>
<gene>
    <name evidence="5" type="ORF">H2201_008520</name>
</gene>
<keyword evidence="6" id="KW-1185">Reference proteome</keyword>
<dbReference type="InterPro" id="IPR002938">
    <property type="entry name" value="FAD-bd"/>
</dbReference>
<accession>A0ABQ9NGI4</accession>
<reference evidence="5" key="1">
    <citation type="submission" date="2022-10" db="EMBL/GenBank/DDBJ databases">
        <title>Culturing micro-colonial fungi from biological soil crusts in the Mojave desert and describing Neophaeococcomyces mojavensis, and introducing the new genera and species Taxawa tesnikishii.</title>
        <authorList>
            <person name="Kurbessoian T."/>
            <person name="Stajich J.E."/>
        </authorList>
    </citation>
    <scope>NUCLEOTIDE SEQUENCE</scope>
    <source>
        <strain evidence="5">TK_1</strain>
    </source>
</reference>
<dbReference type="PRINTS" id="PR00420">
    <property type="entry name" value="RNGMNOXGNASE"/>
</dbReference>
<evidence type="ECO:0000256" key="2">
    <source>
        <dbReference type="ARBA" id="ARBA00022827"/>
    </source>
</evidence>
<dbReference type="InterPro" id="IPR036188">
    <property type="entry name" value="FAD/NAD-bd_sf"/>
</dbReference>
<evidence type="ECO:0000313" key="6">
    <source>
        <dbReference type="Proteomes" id="UP001172684"/>
    </source>
</evidence>
<organism evidence="5 6">
    <name type="scientific">Coniosporium apollinis</name>
    <dbReference type="NCBI Taxonomy" id="61459"/>
    <lineage>
        <taxon>Eukaryota</taxon>
        <taxon>Fungi</taxon>
        <taxon>Dikarya</taxon>
        <taxon>Ascomycota</taxon>
        <taxon>Pezizomycotina</taxon>
        <taxon>Dothideomycetes</taxon>
        <taxon>Dothideomycetes incertae sedis</taxon>
        <taxon>Coniosporium</taxon>
    </lineage>
</organism>
<keyword evidence="2" id="KW-0274">FAD</keyword>